<evidence type="ECO:0000256" key="3">
    <source>
        <dbReference type="ARBA" id="ARBA00022842"/>
    </source>
</evidence>
<reference evidence="7 8" key="1">
    <citation type="submission" date="2023-03" db="EMBL/GenBank/DDBJ databases">
        <title>WGS of Gossypium arboreum.</title>
        <authorList>
            <person name="Yu D."/>
        </authorList>
    </citation>
    <scope>NUCLEOTIDE SEQUENCE [LARGE SCALE GENOMIC DNA]</scope>
    <source>
        <tissue evidence="7">Leaf</tissue>
    </source>
</reference>
<name>A0ABR0NAC1_GOSAR</name>
<dbReference type="SUPFAM" id="SSF48576">
    <property type="entry name" value="Terpenoid synthases"/>
    <property type="match status" value="1"/>
</dbReference>
<accession>A0ABR0NAC1</accession>
<dbReference type="InterPro" id="IPR036965">
    <property type="entry name" value="Terpene_synth_N_sf"/>
</dbReference>
<dbReference type="InterPro" id="IPR050148">
    <property type="entry name" value="Terpene_synthase-like"/>
</dbReference>
<keyword evidence="3" id="KW-0460">Magnesium</keyword>
<dbReference type="PANTHER" id="PTHR31225:SF93">
    <property type="entry name" value="ALPHA-HUMULENE_(-)-(E)-BETA-CARYOPHYLLENE SYNTHASE"/>
    <property type="match status" value="1"/>
</dbReference>
<dbReference type="SFLD" id="SFLDS00005">
    <property type="entry name" value="Isoprenoid_Synthase_Type_I"/>
    <property type="match status" value="1"/>
</dbReference>
<evidence type="ECO:0000256" key="2">
    <source>
        <dbReference type="ARBA" id="ARBA00022723"/>
    </source>
</evidence>
<evidence type="ECO:0000256" key="1">
    <source>
        <dbReference type="ARBA" id="ARBA00001946"/>
    </source>
</evidence>
<comment type="caution">
    <text evidence="7">The sequence shown here is derived from an EMBL/GenBank/DDBJ whole genome shotgun (WGS) entry which is preliminary data.</text>
</comment>
<feature type="domain" description="Terpene synthase metal-binding" evidence="6">
    <location>
        <begin position="181"/>
        <end position="420"/>
    </location>
</feature>
<dbReference type="InterPro" id="IPR034741">
    <property type="entry name" value="Terpene_cyclase-like_1_C"/>
</dbReference>
<dbReference type="Proteomes" id="UP001358586">
    <property type="component" value="Chromosome 10"/>
</dbReference>
<protein>
    <recommendedName>
        <fullName evidence="6">Terpene synthase metal-binding domain-containing protein</fullName>
    </recommendedName>
</protein>
<sequence>MAVQVQGSVSSPMDRPLANYPPDIWGDRFLTLSFDISELESCSRQVEVLKETVKDMLMASTTDPIRNIFLIYSLCRLGVSYHFETEVEQQLAHRFDTLSKLIHNNDYDLHTIAVMFQVFRSHGYNMPSYAFNKFKYENGKFNVNDTKGMISLYEAAQFRINGEHNLDKAFSFTTSHLNWWKEGNLESKLPYVRHRIVEFFFYAAGFNFEPRYACARNIQTKLTFIIGIIDDTYDAYGTYEELQHFTEAMRRFDVGVMDKLPTDNFKLVYETILKFHDEAEEKVRKEGRSYGVFYTKNEFKKLAEAYFVEASWAHRSYVPTFDEYMETALKSSAAIVSVCQAFIGMEEADEIAYQWLINTDNKVHKALNIIARLYDDLATNEDEEKRGLVCGTSCYMKQYGVTRKEAVEAYSEMIEVAWKDMNEACLKPMPVSNKIALRALSFARSMDVFYKECDGFGSPEKSMKDLIAKLLIQPIPL</sequence>
<dbReference type="Gene3D" id="1.50.10.130">
    <property type="entry name" value="Terpene synthase, N-terminal domain"/>
    <property type="match status" value="1"/>
</dbReference>
<evidence type="ECO:0000256" key="5">
    <source>
        <dbReference type="ARBA" id="ARBA00038405"/>
    </source>
</evidence>
<comment type="cofactor">
    <cofactor evidence="1">
        <name>Mg(2+)</name>
        <dbReference type="ChEBI" id="CHEBI:18420"/>
    </cofactor>
</comment>
<gene>
    <name evidence="7" type="ORF">PVK06_033046</name>
</gene>
<keyword evidence="2" id="KW-0479">Metal-binding</keyword>
<dbReference type="Pfam" id="PF03936">
    <property type="entry name" value="Terpene_synth_C"/>
    <property type="match status" value="1"/>
</dbReference>
<dbReference type="EMBL" id="JARKNE010000010">
    <property type="protein sequence ID" value="KAK5791933.1"/>
    <property type="molecule type" value="Genomic_DNA"/>
</dbReference>
<evidence type="ECO:0000256" key="4">
    <source>
        <dbReference type="ARBA" id="ARBA00023239"/>
    </source>
</evidence>
<dbReference type="InterPro" id="IPR005630">
    <property type="entry name" value="Terpene_synthase_metal-bd"/>
</dbReference>
<comment type="similarity">
    <text evidence="5">Belongs to the terpene synthase family. Tpsa subfamily.</text>
</comment>
<dbReference type="InterPro" id="IPR044814">
    <property type="entry name" value="Terpene_cyclase_plant_C1"/>
</dbReference>
<dbReference type="InterPro" id="IPR008949">
    <property type="entry name" value="Isoprenoid_synthase_dom_sf"/>
</dbReference>
<evidence type="ECO:0000259" key="6">
    <source>
        <dbReference type="Pfam" id="PF03936"/>
    </source>
</evidence>
<dbReference type="CDD" id="cd00684">
    <property type="entry name" value="Terpene_cyclase_plant_C1"/>
    <property type="match status" value="1"/>
</dbReference>
<evidence type="ECO:0000313" key="7">
    <source>
        <dbReference type="EMBL" id="KAK5791933.1"/>
    </source>
</evidence>
<dbReference type="SFLD" id="SFLDG01019">
    <property type="entry name" value="Terpene_Cyclase_Like_1_C_Termi"/>
    <property type="match status" value="1"/>
</dbReference>
<dbReference type="PANTHER" id="PTHR31225">
    <property type="entry name" value="OS04G0344100 PROTEIN-RELATED"/>
    <property type="match status" value="1"/>
</dbReference>
<dbReference type="InterPro" id="IPR008930">
    <property type="entry name" value="Terpenoid_cyclase/PrenylTrfase"/>
</dbReference>
<dbReference type="Gene3D" id="1.10.600.10">
    <property type="entry name" value="Farnesyl Diphosphate Synthase"/>
    <property type="match status" value="2"/>
</dbReference>
<keyword evidence="8" id="KW-1185">Reference proteome</keyword>
<organism evidence="7 8">
    <name type="scientific">Gossypium arboreum</name>
    <name type="common">Tree cotton</name>
    <name type="synonym">Gossypium nanking</name>
    <dbReference type="NCBI Taxonomy" id="29729"/>
    <lineage>
        <taxon>Eukaryota</taxon>
        <taxon>Viridiplantae</taxon>
        <taxon>Streptophyta</taxon>
        <taxon>Embryophyta</taxon>
        <taxon>Tracheophyta</taxon>
        <taxon>Spermatophyta</taxon>
        <taxon>Magnoliopsida</taxon>
        <taxon>eudicotyledons</taxon>
        <taxon>Gunneridae</taxon>
        <taxon>Pentapetalae</taxon>
        <taxon>rosids</taxon>
        <taxon>malvids</taxon>
        <taxon>Malvales</taxon>
        <taxon>Malvaceae</taxon>
        <taxon>Malvoideae</taxon>
        <taxon>Gossypium</taxon>
    </lineage>
</organism>
<keyword evidence="4" id="KW-0456">Lyase</keyword>
<dbReference type="SUPFAM" id="SSF48239">
    <property type="entry name" value="Terpenoid cyclases/Protein prenyltransferases"/>
    <property type="match status" value="1"/>
</dbReference>
<proteinExistence type="inferred from homology"/>
<evidence type="ECO:0000313" key="8">
    <source>
        <dbReference type="Proteomes" id="UP001358586"/>
    </source>
</evidence>